<gene>
    <name evidence="5" type="ORF">HDF15_002602</name>
</gene>
<dbReference type="EMBL" id="JACHIO010000010">
    <property type="protein sequence ID" value="MBB5064248.1"/>
    <property type="molecule type" value="Genomic_DNA"/>
</dbReference>
<dbReference type="InterPro" id="IPR010982">
    <property type="entry name" value="Lambda_DNA-bd_dom_sf"/>
</dbReference>
<dbReference type="GO" id="GO:0000976">
    <property type="term" value="F:transcription cis-regulatory region binding"/>
    <property type="evidence" value="ECO:0007669"/>
    <property type="project" value="TreeGrafter"/>
</dbReference>
<dbReference type="AlphaFoldDB" id="A0A7W8E9A1"/>
<evidence type="ECO:0000256" key="3">
    <source>
        <dbReference type="ARBA" id="ARBA00023163"/>
    </source>
</evidence>
<dbReference type="Gene3D" id="1.10.260.40">
    <property type="entry name" value="lambda repressor-like DNA-binding domains"/>
    <property type="match status" value="1"/>
</dbReference>
<evidence type="ECO:0000313" key="6">
    <source>
        <dbReference type="Proteomes" id="UP000584867"/>
    </source>
</evidence>
<dbReference type="Proteomes" id="UP000584867">
    <property type="component" value="Unassembled WGS sequence"/>
</dbReference>
<dbReference type="CDD" id="cd01392">
    <property type="entry name" value="HTH_LacI"/>
    <property type="match status" value="1"/>
</dbReference>
<name>A0A7W8E9A1_9BACT</name>
<protein>
    <submittedName>
        <fullName evidence="5">LacI family transcriptional regulator</fullName>
    </submittedName>
</protein>
<evidence type="ECO:0000256" key="2">
    <source>
        <dbReference type="ARBA" id="ARBA00023125"/>
    </source>
</evidence>
<dbReference type="SMART" id="SM00354">
    <property type="entry name" value="HTH_LACI"/>
    <property type="match status" value="1"/>
</dbReference>
<evidence type="ECO:0000259" key="4">
    <source>
        <dbReference type="PROSITE" id="PS50932"/>
    </source>
</evidence>
<dbReference type="Gene3D" id="3.40.50.2300">
    <property type="match status" value="2"/>
</dbReference>
<accession>A0A7W8E9A1</accession>
<dbReference type="InterPro" id="IPR000843">
    <property type="entry name" value="HTH_LacI"/>
</dbReference>
<evidence type="ECO:0000313" key="5">
    <source>
        <dbReference type="EMBL" id="MBB5064248.1"/>
    </source>
</evidence>
<dbReference type="PANTHER" id="PTHR30146:SF109">
    <property type="entry name" value="HTH-TYPE TRANSCRIPTIONAL REGULATOR GALS"/>
    <property type="match status" value="1"/>
</dbReference>
<keyword evidence="1" id="KW-0805">Transcription regulation</keyword>
<comment type="caution">
    <text evidence="5">The sequence shown here is derived from an EMBL/GenBank/DDBJ whole genome shotgun (WGS) entry which is preliminary data.</text>
</comment>
<evidence type="ECO:0000256" key="1">
    <source>
        <dbReference type="ARBA" id="ARBA00023015"/>
    </source>
</evidence>
<keyword evidence="3" id="KW-0804">Transcription</keyword>
<dbReference type="GO" id="GO:0003700">
    <property type="term" value="F:DNA-binding transcription factor activity"/>
    <property type="evidence" value="ECO:0007669"/>
    <property type="project" value="TreeGrafter"/>
</dbReference>
<dbReference type="PROSITE" id="PS50932">
    <property type="entry name" value="HTH_LACI_2"/>
    <property type="match status" value="1"/>
</dbReference>
<reference evidence="5 6" key="1">
    <citation type="submission" date="2020-08" db="EMBL/GenBank/DDBJ databases">
        <title>Genomic Encyclopedia of Type Strains, Phase IV (KMG-V): Genome sequencing to study the core and pangenomes of soil and plant-associated prokaryotes.</title>
        <authorList>
            <person name="Whitman W."/>
        </authorList>
    </citation>
    <scope>NUCLEOTIDE SEQUENCE [LARGE SCALE GENOMIC DNA]</scope>
    <source>
        <strain evidence="5 6">X5P3</strain>
    </source>
</reference>
<proteinExistence type="predicted"/>
<keyword evidence="2" id="KW-0238">DNA-binding</keyword>
<dbReference type="RefSeq" id="WP_184256014.1">
    <property type="nucleotide sequence ID" value="NZ_JACHIO010000010.1"/>
</dbReference>
<dbReference type="PROSITE" id="PS00356">
    <property type="entry name" value="HTH_LACI_1"/>
    <property type="match status" value="1"/>
</dbReference>
<dbReference type="CDD" id="cd06267">
    <property type="entry name" value="PBP1_LacI_sugar_binding-like"/>
    <property type="match status" value="1"/>
</dbReference>
<organism evidence="5 6">
    <name type="scientific">Granulicella mallensis</name>
    <dbReference type="NCBI Taxonomy" id="940614"/>
    <lineage>
        <taxon>Bacteria</taxon>
        <taxon>Pseudomonadati</taxon>
        <taxon>Acidobacteriota</taxon>
        <taxon>Terriglobia</taxon>
        <taxon>Terriglobales</taxon>
        <taxon>Acidobacteriaceae</taxon>
        <taxon>Granulicella</taxon>
    </lineage>
</organism>
<dbReference type="SUPFAM" id="SSF53822">
    <property type="entry name" value="Periplasmic binding protein-like I"/>
    <property type="match status" value="1"/>
</dbReference>
<dbReference type="Pfam" id="PF00356">
    <property type="entry name" value="LacI"/>
    <property type="match status" value="1"/>
</dbReference>
<dbReference type="Pfam" id="PF13377">
    <property type="entry name" value="Peripla_BP_3"/>
    <property type="match status" value="1"/>
</dbReference>
<sequence>MRKRNPQPTLSEVARLAGVGVGTASRVVNGGVNVSAGTMRKVKSAIQELGYMPNHAARVLKGGRTKTVGLLVPSIADHFFASCAEAADKVARAHDSLLIVAVTRNQCGDEMSSLEVLMRHRPDGLLLVPSDPENRELARFVRNSGIPVVTFDRPLFGSGCSSVLSDNFEAARKATLHLIEHGYKRILCLVSEPELYTIRERVRGYRQAMEEAGLQPLVDTGAEDMALASRSLAIHLKSRRPPDAVFTLKNSSTSAVVQILRQLRIPIPSRLALLGFDDFELAATLHPSISVVQQPIEDLGRTAAELLFAELEGHPSKRMKREPIVLANRLVLRRSCGCKEVPARKDL</sequence>
<feature type="domain" description="HTH lacI-type" evidence="4">
    <location>
        <begin position="8"/>
        <end position="62"/>
    </location>
</feature>
<dbReference type="SUPFAM" id="SSF47413">
    <property type="entry name" value="lambda repressor-like DNA-binding domains"/>
    <property type="match status" value="1"/>
</dbReference>
<dbReference type="InterPro" id="IPR046335">
    <property type="entry name" value="LacI/GalR-like_sensor"/>
</dbReference>
<dbReference type="PANTHER" id="PTHR30146">
    <property type="entry name" value="LACI-RELATED TRANSCRIPTIONAL REPRESSOR"/>
    <property type="match status" value="1"/>
</dbReference>
<dbReference type="InterPro" id="IPR028082">
    <property type="entry name" value="Peripla_BP_I"/>
</dbReference>